<evidence type="ECO:0000313" key="4">
    <source>
        <dbReference type="Proteomes" id="UP000248014"/>
    </source>
</evidence>
<evidence type="ECO:0000256" key="1">
    <source>
        <dbReference type="SAM" id="MobiDB-lite"/>
    </source>
</evidence>
<dbReference type="Proteomes" id="UP000248014">
    <property type="component" value="Unassembled WGS sequence"/>
</dbReference>
<sequence>MSEAISADDQLRLFIERIERLEEERRGVAAGLRWADNPRVRIITFRLVRQNIDAWLGCQRGAAAQPKLAAAVPETTAASSAHADRPVCSAAPSATMPGHERT</sequence>
<evidence type="ECO:0000313" key="3">
    <source>
        <dbReference type="EMBL" id="PXW67875.1"/>
    </source>
</evidence>
<proteinExistence type="predicted"/>
<evidence type="ECO:0000259" key="2">
    <source>
        <dbReference type="Pfam" id="PF10073"/>
    </source>
</evidence>
<protein>
    <submittedName>
        <fullName evidence="3">Uncharacterized protein DUF2312</fullName>
    </submittedName>
</protein>
<feature type="region of interest" description="Disordered" evidence="1">
    <location>
        <begin position="74"/>
        <end position="102"/>
    </location>
</feature>
<feature type="domain" description="GapR-like DNA-binding" evidence="2">
    <location>
        <begin position="7"/>
        <end position="31"/>
    </location>
</feature>
<dbReference type="AlphaFoldDB" id="A0A2V3UPS9"/>
<reference evidence="3 4" key="1">
    <citation type="submission" date="2018-05" db="EMBL/GenBank/DDBJ databases">
        <title>Genomic Encyclopedia of Type Strains, Phase IV (KMG-IV): sequencing the most valuable type-strain genomes for metagenomic binning, comparative biology and taxonomic classification.</title>
        <authorList>
            <person name="Goeker M."/>
        </authorList>
    </citation>
    <scope>NUCLEOTIDE SEQUENCE [LARGE SCALE GENOMIC DNA]</scope>
    <source>
        <strain evidence="3 4">DSM 3183</strain>
    </source>
</reference>
<dbReference type="InterPro" id="IPR046367">
    <property type="entry name" value="GapR-like_DNA-bd"/>
</dbReference>
<name>A0A2V3UPS9_9SPHN</name>
<accession>A0A2V3UPS9</accession>
<organism evidence="3 4">
    <name type="scientific">Blastomonas natatoria</name>
    <dbReference type="NCBI Taxonomy" id="34015"/>
    <lineage>
        <taxon>Bacteria</taxon>
        <taxon>Pseudomonadati</taxon>
        <taxon>Pseudomonadota</taxon>
        <taxon>Alphaproteobacteria</taxon>
        <taxon>Sphingomonadales</taxon>
        <taxon>Sphingomonadaceae</taxon>
        <taxon>Blastomonas</taxon>
    </lineage>
</organism>
<dbReference type="Pfam" id="PF10073">
    <property type="entry name" value="GapR_DNA-bd"/>
    <property type="match status" value="1"/>
</dbReference>
<comment type="caution">
    <text evidence="3">The sequence shown here is derived from an EMBL/GenBank/DDBJ whole genome shotgun (WGS) entry which is preliminary data.</text>
</comment>
<dbReference type="EMBL" id="QJJM01000023">
    <property type="protein sequence ID" value="PXW67875.1"/>
    <property type="molecule type" value="Genomic_DNA"/>
</dbReference>
<dbReference type="GO" id="GO:0003677">
    <property type="term" value="F:DNA binding"/>
    <property type="evidence" value="ECO:0007669"/>
    <property type="project" value="InterPro"/>
</dbReference>
<gene>
    <name evidence="3" type="ORF">C7451_12311</name>
</gene>
<keyword evidence="4" id="KW-1185">Reference proteome</keyword>